<evidence type="ECO:0000256" key="9">
    <source>
        <dbReference type="RuleBase" id="RU361169"/>
    </source>
</evidence>
<keyword evidence="7 9" id="KW-0326">Glycosidase</keyword>
<comment type="similarity">
    <text evidence="2 9">Belongs to the glycosyl hydrolase 28 family.</text>
</comment>
<protein>
    <submittedName>
        <fullName evidence="11">Uncharacterized protein</fullName>
    </submittedName>
</protein>
<evidence type="ECO:0000256" key="7">
    <source>
        <dbReference type="ARBA" id="ARBA00023295"/>
    </source>
</evidence>
<keyword evidence="4 10" id="KW-0732">Signal</keyword>
<evidence type="ECO:0000313" key="12">
    <source>
        <dbReference type="Proteomes" id="UP001305779"/>
    </source>
</evidence>
<evidence type="ECO:0000256" key="5">
    <source>
        <dbReference type="ARBA" id="ARBA00022801"/>
    </source>
</evidence>
<evidence type="ECO:0000256" key="2">
    <source>
        <dbReference type="ARBA" id="ARBA00008834"/>
    </source>
</evidence>
<dbReference type="EMBL" id="JAXOVC010000015">
    <property type="protein sequence ID" value="KAK4493782.1"/>
    <property type="molecule type" value="Genomic_DNA"/>
</dbReference>
<dbReference type="Proteomes" id="UP001305779">
    <property type="component" value="Unassembled WGS sequence"/>
</dbReference>
<dbReference type="InterPro" id="IPR000743">
    <property type="entry name" value="Glyco_hydro_28"/>
</dbReference>
<dbReference type="InterPro" id="IPR012334">
    <property type="entry name" value="Pectin_lyas_fold"/>
</dbReference>
<accession>A0ABR0DXA5</accession>
<feature type="signal peptide" evidence="10">
    <location>
        <begin position="1"/>
        <end position="18"/>
    </location>
</feature>
<feature type="chain" id="PRO_5046105037" evidence="10">
    <location>
        <begin position="19"/>
        <end position="447"/>
    </location>
</feature>
<dbReference type="InterPro" id="IPR011050">
    <property type="entry name" value="Pectin_lyase_fold/virulence"/>
</dbReference>
<name>A0ABR0DXA5_ZASCE</name>
<evidence type="ECO:0000256" key="1">
    <source>
        <dbReference type="ARBA" id="ARBA00004613"/>
    </source>
</evidence>
<evidence type="ECO:0000256" key="6">
    <source>
        <dbReference type="ARBA" id="ARBA00023180"/>
    </source>
</evidence>
<keyword evidence="6" id="KW-0325">Glycoprotein</keyword>
<evidence type="ECO:0000256" key="8">
    <source>
        <dbReference type="ARBA" id="ARBA00023316"/>
    </source>
</evidence>
<keyword evidence="3" id="KW-0964">Secreted</keyword>
<gene>
    <name evidence="11" type="ORF">PRZ48_014967</name>
</gene>
<organism evidence="11 12">
    <name type="scientific">Zasmidium cellare</name>
    <name type="common">Wine cellar mold</name>
    <name type="synonym">Racodium cellare</name>
    <dbReference type="NCBI Taxonomy" id="395010"/>
    <lineage>
        <taxon>Eukaryota</taxon>
        <taxon>Fungi</taxon>
        <taxon>Dikarya</taxon>
        <taxon>Ascomycota</taxon>
        <taxon>Pezizomycotina</taxon>
        <taxon>Dothideomycetes</taxon>
        <taxon>Dothideomycetidae</taxon>
        <taxon>Mycosphaerellales</taxon>
        <taxon>Mycosphaerellaceae</taxon>
        <taxon>Zasmidium</taxon>
    </lineage>
</organism>
<dbReference type="Gene3D" id="2.160.20.10">
    <property type="entry name" value="Single-stranded right-handed beta-helix, Pectin lyase-like"/>
    <property type="match status" value="1"/>
</dbReference>
<comment type="subcellular location">
    <subcellularLocation>
        <location evidence="1">Secreted</location>
    </subcellularLocation>
</comment>
<evidence type="ECO:0000313" key="11">
    <source>
        <dbReference type="EMBL" id="KAK4493782.1"/>
    </source>
</evidence>
<keyword evidence="5 9" id="KW-0378">Hydrolase</keyword>
<dbReference type="SUPFAM" id="SSF51126">
    <property type="entry name" value="Pectin lyase-like"/>
    <property type="match status" value="1"/>
</dbReference>
<reference evidence="11 12" key="1">
    <citation type="journal article" date="2023" name="G3 (Bethesda)">
        <title>A chromosome-level genome assembly of Zasmidium syzygii isolated from banana leaves.</title>
        <authorList>
            <person name="van Westerhoven A.C."/>
            <person name="Mehrabi R."/>
            <person name="Talebi R."/>
            <person name="Steentjes M.B.F."/>
            <person name="Corcolon B."/>
            <person name="Chong P.A."/>
            <person name="Kema G.H.J."/>
            <person name="Seidl M.F."/>
        </authorList>
    </citation>
    <scope>NUCLEOTIDE SEQUENCE [LARGE SCALE GENOMIC DNA]</scope>
    <source>
        <strain evidence="11 12">P124</strain>
    </source>
</reference>
<comment type="caution">
    <text evidence="11">The sequence shown here is derived from an EMBL/GenBank/DDBJ whole genome shotgun (WGS) entry which is preliminary data.</text>
</comment>
<proteinExistence type="inferred from homology"/>
<evidence type="ECO:0000256" key="4">
    <source>
        <dbReference type="ARBA" id="ARBA00022729"/>
    </source>
</evidence>
<evidence type="ECO:0000256" key="10">
    <source>
        <dbReference type="SAM" id="SignalP"/>
    </source>
</evidence>
<dbReference type="PANTHER" id="PTHR31736">
    <property type="match status" value="1"/>
</dbReference>
<dbReference type="PANTHER" id="PTHR31736:SF8">
    <property type="entry name" value="PUTATIVE (AFU_ORTHOLOGUE AFUA_7G06410)-RELATED"/>
    <property type="match status" value="1"/>
</dbReference>
<evidence type="ECO:0000256" key="3">
    <source>
        <dbReference type="ARBA" id="ARBA00022525"/>
    </source>
</evidence>
<keyword evidence="8" id="KW-0961">Cell wall biogenesis/degradation</keyword>
<sequence>MAIFKGVIVAALAGLASTFATSQDHYQPVPYNQAPHHYPGGPWHFQPPWSRPNVCHVHNPGNGSDAAPFIIQAFQKCGRHGKVVFDNTTYHVNSVMTITDLHNVEVDVRGTLVWSKDIDYWLSHSIPIGFQNQSSAFFFGGEQVWWHGNGYGTFDGNGQTWYEAVGSQNNYPGRPHAITFRGLNNSVVEGMRFVQSQMWTMTLEWSHNVLLQDIYVNSSWLAGGDGEARRLNQNTDGCDTLWSDNITFARWVIDNGDDAISQKDNSTNILMEDLTFYRGIGIALGSIGQYPGAYTQIVNVTGRRIRTVQATWYAAYAKIWSGTNTGIPPNGGGGGLGRIENFVLEDLEMGDSQSVFQLSSCYGYFGNSPACETSEFQVSNLKISNVTGTLSTDAVVSLQCSGAAPCQDVDIEDVNVSVPEGDTPQYLCDNVPDPEGFQCTGQTPIHG</sequence>
<keyword evidence="12" id="KW-1185">Reference proteome</keyword>
<dbReference type="Pfam" id="PF00295">
    <property type="entry name" value="Glyco_hydro_28"/>
    <property type="match status" value="1"/>
</dbReference>